<gene>
    <name evidence="4" type="ORF">SLS56_010344</name>
</gene>
<dbReference type="SUPFAM" id="SSF51735">
    <property type="entry name" value="NAD(P)-binding Rossmann-fold domains"/>
    <property type="match status" value="1"/>
</dbReference>
<sequence length="380" mass="41774">MSPIDTPAIPKNSTVLVTGVNGFIGSHVADQFLKHGYMVRGASRDLKKHAWIKNRFDNIYGKGKFEQVAVPDMEATGAYDDAVKGMQIVLNLRTARTASLNIIGTGVSAVVHTATTYSMDPNPYNVVPGTLAGVRNALTAAAKEATVKRFVLTSSSASALIPRPNEEVTVTADTWNELAIEDAYREPPYEPERAYPVYAASKTLAEKEAWKFVQENKPGFILNTVLPNINFGKTLDLVNQGHTSTSSMIVELFNGNSEPLSGLPARTSIILSFITNLLLLCAEYFVDVQDDAILHVAAVIHPEVENERVFAFSEPCNGDGILEVLRKLYPDRKFPKNFQSTKDLSIIVPRARAKKLLKDMGKSEWTSLEDSIRMNTEDIA</sequence>
<dbReference type="Proteomes" id="UP001521116">
    <property type="component" value="Unassembled WGS sequence"/>
</dbReference>
<dbReference type="PANTHER" id="PTHR10366:SF562">
    <property type="entry name" value="ALDEHYDE REDUCTASE II (AFU_ORTHOLOGUE AFUA_1G11360)"/>
    <property type="match status" value="1"/>
</dbReference>
<dbReference type="InterPro" id="IPR050425">
    <property type="entry name" value="NAD(P)_dehydrat-like"/>
</dbReference>
<dbReference type="Gene3D" id="3.40.50.720">
    <property type="entry name" value="NAD(P)-binding Rossmann-like Domain"/>
    <property type="match status" value="1"/>
</dbReference>
<protein>
    <recommendedName>
        <fullName evidence="3">NAD-dependent epimerase/dehydratase domain-containing protein</fullName>
    </recommendedName>
</protein>
<organism evidence="4 5">
    <name type="scientific">Neofusicoccum ribis</name>
    <dbReference type="NCBI Taxonomy" id="45134"/>
    <lineage>
        <taxon>Eukaryota</taxon>
        <taxon>Fungi</taxon>
        <taxon>Dikarya</taxon>
        <taxon>Ascomycota</taxon>
        <taxon>Pezizomycotina</taxon>
        <taxon>Dothideomycetes</taxon>
        <taxon>Dothideomycetes incertae sedis</taxon>
        <taxon>Botryosphaeriales</taxon>
        <taxon>Botryosphaeriaceae</taxon>
        <taxon>Neofusicoccum</taxon>
    </lineage>
</organism>
<comment type="caution">
    <text evidence="4">The sequence shown here is derived from an EMBL/GenBank/DDBJ whole genome shotgun (WGS) entry which is preliminary data.</text>
</comment>
<dbReference type="PANTHER" id="PTHR10366">
    <property type="entry name" value="NAD DEPENDENT EPIMERASE/DEHYDRATASE"/>
    <property type="match status" value="1"/>
</dbReference>
<keyword evidence="5" id="KW-1185">Reference proteome</keyword>
<reference evidence="4 5" key="1">
    <citation type="submission" date="2024-02" db="EMBL/GenBank/DDBJ databases">
        <title>De novo assembly and annotation of 12 fungi associated with fruit tree decline syndrome in Ontario, Canada.</title>
        <authorList>
            <person name="Sulman M."/>
            <person name="Ellouze W."/>
            <person name="Ilyukhin E."/>
        </authorList>
    </citation>
    <scope>NUCLEOTIDE SEQUENCE [LARGE SCALE GENOMIC DNA]</scope>
    <source>
        <strain evidence="4 5">M1-105</strain>
    </source>
</reference>
<evidence type="ECO:0000256" key="1">
    <source>
        <dbReference type="ARBA" id="ARBA00023002"/>
    </source>
</evidence>
<evidence type="ECO:0000256" key="2">
    <source>
        <dbReference type="ARBA" id="ARBA00023445"/>
    </source>
</evidence>
<proteinExistence type="inferred from homology"/>
<feature type="domain" description="NAD-dependent epimerase/dehydratase" evidence="3">
    <location>
        <begin position="15"/>
        <end position="225"/>
    </location>
</feature>
<dbReference type="InterPro" id="IPR001509">
    <property type="entry name" value="Epimerase_deHydtase"/>
</dbReference>
<dbReference type="EMBL" id="JAJVDC020000198">
    <property type="protein sequence ID" value="KAL1618927.1"/>
    <property type="molecule type" value="Genomic_DNA"/>
</dbReference>
<dbReference type="Pfam" id="PF01370">
    <property type="entry name" value="Epimerase"/>
    <property type="match status" value="1"/>
</dbReference>
<evidence type="ECO:0000313" key="4">
    <source>
        <dbReference type="EMBL" id="KAL1618927.1"/>
    </source>
</evidence>
<evidence type="ECO:0000259" key="3">
    <source>
        <dbReference type="Pfam" id="PF01370"/>
    </source>
</evidence>
<accession>A0ABR3SEN6</accession>
<name>A0ABR3SEN6_9PEZI</name>
<dbReference type="InterPro" id="IPR036291">
    <property type="entry name" value="NAD(P)-bd_dom_sf"/>
</dbReference>
<evidence type="ECO:0000313" key="5">
    <source>
        <dbReference type="Proteomes" id="UP001521116"/>
    </source>
</evidence>
<comment type="similarity">
    <text evidence="2">Belongs to the NAD(P)-dependent epimerase/dehydratase family. Dihydroflavonol-4-reductase subfamily.</text>
</comment>
<keyword evidence="1" id="KW-0560">Oxidoreductase</keyword>